<feature type="binding site" evidence="4">
    <location>
        <position position="37"/>
    </location>
    <ligand>
        <name>S-adenosyl-L-methionine</name>
        <dbReference type="ChEBI" id="CHEBI:59789"/>
    </ligand>
</feature>
<evidence type="ECO:0000313" key="6">
    <source>
        <dbReference type="Proteomes" id="UP000430508"/>
    </source>
</evidence>
<dbReference type="Proteomes" id="UP000430508">
    <property type="component" value="Chromosome"/>
</dbReference>
<dbReference type="CDD" id="cd02440">
    <property type="entry name" value="AdoMet_MTases"/>
    <property type="match status" value="1"/>
</dbReference>
<proteinExistence type="inferred from homology"/>
<dbReference type="InterPro" id="IPR002935">
    <property type="entry name" value="SAM_O-MeTrfase"/>
</dbReference>
<dbReference type="GO" id="GO:0016300">
    <property type="term" value="F:tRNA (uridine) methyltransferase activity"/>
    <property type="evidence" value="ECO:0007669"/>
    <property type="project" value="UniProtKB-UniRule"/>
</dbReference>
<evidence type="ECO:0000256" key="1">
    <source>
        <dbReference type="ARBA" id="ARBA00022603"/>
    </source>
</evidence>
<feature type="binding site" evidence="4">
    <location>
        <position position="67"/>
    </location>
    <ligand>
        <name>S-adenosyl-L-methionine</name>
        <dbReference type="ChEBI" id="CHEBI:59789"/>
    </ligand>
</feature>
<organism evidence="5 6">
    <name type="scientific">Dehalobacter restrictus</name>
    <dbReference type="NCBI Taxonomy" id="55583"/>
    <lineage>
        <taxon>Bacteria</taxon>
        <taxon>Bacillati</taxon>
        <taxon>Bacillota</taxon>
        <taxon>Clostridia</taxon>
        <taxon>Eubacteriales</taxon>
        <taxon>Desulfitobacteriaceae</taxon>
        <taxon>Dehalobacter</taxon>
    </lineage>
</organism>
<comment type="function">
    <text evidence="4">Catalyzes the methylation of 5-hydroxyuridine (ho5U) to form 5-methoxyuridine (mo5U) at position 34 in tRNAs.</text>
</comment>
<feature type="binding site" evidence="4">
    <location>
        <position position="132"/>
    </location>
    <ligand>
        <name>Mg(2+)</name>
        <dbReference type="ChEBI" id="CHEBI:18420"/>
    </ligand>
</feature>
<feature type="binding site" evidence="4">
    <location>
        <position position="158"/>
    </location>
    <ligand>
        <name>Mg(2+)</name>
        <dbReference type="ChEBI" id="CHEBI:18420"/>
    </ligand>
</feature>
<evidence type="ECO:0000256" key="3">
    <source>
        <dbReference type="ARBA" id="ARBA00022691"/>
    </source>
</evidence>
<dbReference type="GO" id="GO:0000287">
    <property type="term" value="F:magnesium ion binding"/>
    <property type="evidence" value="ECO:0007669"/>
    <property type="project" value="UniProtKB-UniRule"/>
</dbReference>
<gene>
    <name evidence="4" type="primary">trmR</name>
    <name evidence="5" type="ORF">GQ588_13135</name>
</gene>
<keyword evidence="4" id="KW-0819">tRNA processing</keyword>
<evidence type="ECO:0000256" key="2">
    <source>
        <dbReference type="ARBA" id="ARBA00022679"/>
    </source>
</evidence>
<dbReference type="PANTHER" id="PTHR10509:SF14">
    <property type="entry name" value="CAFFEOYL-COA O-METHYLTRANSFERASE 3-RELATED"/>
    <property type="match status" value="1"/>
</dbReference>
<dbReference type="GO" id="GO:0030488">
    <property type="term" value="P:tRNA methylation"/>
    <property type="evidence" value="ECO:0007669"/>
    <property type="project" value="UniProtKB-UniRule"/>
</dbReference>
<dbReference type="InterPro" id="IPR029063">
    <property type="entry name" value="SAM-dependent_MTases_sf"/>
</dbReference>
<keyword evidence="4" id="KW-0460">Magnesium</keyword>
<dbReference type="PROSITE" id="PS51682">
    <property type="entry name" value="SAM_OMT_I"/>
    <property type="match status" value="1"/>
</dbReference>
<dbReference type="EC" id="2.1.1.-" evidence="4"/>
<dbReference type="AlphaFoldDB" id="A0A857DJQ0"/>
<feature type="binding site" evidence="4">
    <location>
        <position position="86"/>
    </location>
    <ligand>
        <name>S-adenosyl-L-methionine</name>
        <dbReference type="ChEBI" id="CHEBI:59789"/>
    </ligand>
</feature>
<dbReference type="GO" id="GO:0008757">
    <property type="term" value="F:S-adenosylmethionine-dependent methyltransferase activity"/>
    <property type="evidence" value="ECO:0007669"/>
    <property type="project" value="TreeGrafter"/>
</dbReference>
<evidence type="ECO:0000313" key="5">
    <source>
        <dbReference type="EMBL" id="QHA01514.1"/>
    </source>
</evidence>
<dbReference type="GO" id="GO:0008171">
    <property type="term" value="F:O-methyltransferase activity"/>
    <property type="evidence" value="ECO:0007669"/>
    <property type="project" value="InterPro"/>
</dbReference>
<keyword evidence="2 4" id="KW-0808">Transferase</keyword>
<comment type="caution">
    <text evidence="4">Lacks conserved residue(s) required for the propagation of feature annotation.</text>
</comment>
<accession>A0A857DJQ0</accession>
<protein>
    <recommendedName>
        <fullName evidence="4">tRNA 5-hydroxyuridine methyltransferase</fullName>
        <ecNumber evidence="4">2.1.1.-</ecNumber>
    </recommendedName>
    <alternativeName>
        <fullName evidence="4">ho5U methyltransferase</fullName>
    </alternativeName>
</protein>
<dbReference type="InterPro" id="IPR043675">
    <property type="entry name" value="TrmR_methyltr"/>
</dbReference>
<keyword evidence="3 4" id="KW-0949">S-adenosyl-L-methionine</keyword>
<dbReference type="InterPro" id="IPR050362">
    <property type="entry name" value="Cation-dep_OMT"/>
</dbReference>
<keyword evidence="1 4" id="KW-0489">Methyltransferase</keyword>
<name>A0A857DJQ0_9FIRM</name>
<dbReference type="HAMAP" id="MF_02217">
    <property type="entry name" value="TrmR_methyltr"/>
    <property type="match status" value="1"/>
</dbReference>
<evidence type="ECO:0000256" key="4">
    <source>
        <dbReference type="HAMAP-Rule" id="MF_02217"/>
    </source>
</evidence>
<comment type="similarity">
    <text evidence="4">Belongs to the class I-like SAM-binding methyltransferase superfamily. Cation-dependent O-methyltransferase family.</text>
</comment>
<dbReference type="Gene3D" id="3.40.50.150">
    <property type="entry name" value="Vaccinia Virus protein VP39"/>
    <property type="match status" value="1"/>
</dbReference>
<comment type="catalytic activity">
    <reaction evidence="4">
        <text>5-hydroxyuridine(34) in tRNA + S-adenosyl-L-methionine = 5-methoxyuridine(34) in tRNA + S-adenosyl-L-homocysteine + H(+)</text>
        <dbReference type="Rhea" id="RHEA:60524"/>
        <dbReference type="Rhea" id="RHEA-COMP:13381"/>
        <dbReference type="Rhea" id="RHEA-COMP:15591"/>
        <dbReference type="ChEBI" id="CHEBI:15378"/>
        <dbReference type="ChEBI" id="CHEBI:57856"/>
        <dbReference type="ChEBI" id="CHEBI:59789"/>
        <dbReference type="ChEBI" id="CHEBI:136877"/>
        <dbReference type="ChEBI" id="CHEBI:143860"/>
    </reaction>
</comment>
<dbReference type="PANTHER" id="PTHR10509">
    <property type="entry name" value="O-METHYLTRANSFERASE-RELATED"/>
    <property type="match status" value="1"/>
</dbReference>
<keyword evidence="4" id="KW-0479">Metal-binding</keyword>
<dbReference type="EMBL" id="CP046996">
    <property type="protein sequence ID" value="QHA01514.1"/>
    <property type="molecule type" value="Genomic_DNA"/>
</dbReference>
<dbReference type="SUPFAM" id="SSF53335">
    <property type="entry name" value="S-adenosyl-L-methionine-dependent methyltransferases"/>
    <property type="match status" value="1"/>
</dbReference>
<dbReference type="RefSeq" id="WP_158208537.1">
    <property type="nucleotide sequence ID" value="NZ_CP046996.1"/>
</dbReference>
<sequence>MFYPFELEKYLEELLPARDGLLREMESVALEETIPVVTPAVGHFLELMVKMTDAKRILEIGTAIGYSTVYLARGAAETGGRVYTLDMNRGRLNRAEEYLKKAGLAHLVDFSCENALHCLPKLTETYDLIFVDAAKGEYLDYLDLITPLISSGGVLVADNVLFRGWVVPGSFFDRKYDRMVGCMRDFLQRLACLPGFEVSVLPFGDGIALARKNK</sequence>
<comment type="subunit">
    <text evidence="4">Homodimer.</text>
</comment>
<feature type="binding site" evidence="4">
    <location>
        <position position="159"/>
    </location>
    <ligand>
        <name>Mg(2+)</name>
        <dbReference type="ChEBI" id="CHEBI:18420"/>
    </ligand>
</feature>
<feature type="binding site" evidence="4">
    <location>
        <position position="132"/>
    </location>
    <ligand>
        <name>S-adenosyl-L-methionine</name>
        <dbReference type="ChEBI" id="CHEBI:59789"/>
    </ligand>
</feature>
<reference evidence="5 6" key="1">
    <citation type="submission" date="2019-12" db="EMBL/GenBank/DDBJ databases">
        <title>Sequence classification of anaerobic respiratory reductive dehalogenases: First we see many, then we see few.</title>
        <authorList>
            <person name="Molenda O."/>
            <person name="Puentes Jacome L.A."/>
            <person name="Cao X."/>
            <person name="Nesbo C.L."/>
            <person name="Tang S."/>
            <person name="Morson N."/>
            <person name="Patron J."/>
            <person name="Lomheim L."/>
            <person name="Wishart D.S."/>
            <person name="Edwards E.A."/>
        </authorList>
    </citation>
    <scope>NUCLEOTIDE SEQUENCE [LARGE SCALE GENOMIC DNA]</scope>
    <source>
        <strain evidence="5 6">12DCA</strain>
    </source>
</reference>
<dbReference type="Pfam" id="PF01596">
    <property type="entry name" value="Methyltransf_3"/>
    <property type="match status" value="1"/>
</dbReference>